<sequence>MTARFNPLTIDLPITESIPQVRQLLSTHNTLILSTPPGAGKSTIVPLALLDEPWLQGRKIVMLEPRRLAASSIAHRMASLLGEKVGETVGYRVRFENQTSARTRIEVVTEGILTRMLHHDNALEDVGIVIFDEFHERRLHTDLSMVLCRESQSVLRPDLRLLIMSATLDTDQLATLLQTPVVESQGRMYPVDIIHTEEPDIRQLSQECARAAIRAFREKQGDILVFLPGEAEIRTCEQLLLANPTGAAIHPLYGQLSLAEQHAAIQPNRHGQRKIVLATSIAETSLTIEGIAVVVDCGYTRTVVFDPPSGLSRLKTIRISRDAADQRAGRAGRLGPGTCYRLWTKATEQRLAAYRTPEIGEADLTSLLLDTAQWGIQDLRQLNWLTPPPATAVAQAHDLLNKLGALDNRKITPHGKAVHALPCHPRIAHMLLEGKRLGMASLATDIAALLEERDPLGREAGTDITSRVEALRRYRAGNKPGKRLENIEKIARSYRKLLGTKEDNGIATSFSIGLLLAYAYPERIAKARNDGKGTYQLANGKRAIVPPGDDLAHEPWLAIALLDARDGLGKVFLAAAVNPAELSPFVQASERIAWDSQKGNIVASNDRRIGSITLESSPLPTPDEATVIDVLCDVIRSEGEQLLTFTEATEQWQNRVSSLRHWQPEAGWPDVSTENLLHHLEQWLTPYLQGIRKAEELKKLDLLNMLTRSLSYEQQQALGRLAPTHLEVPSGSAVKLRYSSTGASPVLAVRLQEVFGLLDTPRINDGRTPVVLHLLSPGFKPVQVTKDLNSFWQTTYFEVRKELKRRYPKHAWPDDPLNAEAVRGAIRRNK</sequence>
<dbReference type="SMART" id="SM00487">
    <property type="entry name" value="DEXDc"/>
    <property type="match status" value="1"/>
</dbReference>
<dbReference type="InterPro" id="IPR001650">
    <property type="entry name" value="Helicase_C-like"/>
</dbReference>
<dbReference type="PANTHER" id="PTHR43519">
    <property type="entry name" value="ATP-DEPENDENT RNA HELICASE HRPB"/>
    <property type="match status" value="1"/>
</dbReference>
<accession>A0A1I3QM98</accession>
<dbReference type="NCBIfam" id="TIGR01970">
    <property type="entry name" value="DEAH_box_HrpB"/>
    <property type="match status" value="1"/>
</dbReference>
<dbReference type="InterPro" id="IPR049614">
    <property type="entry name" value="HrpB_DEXH"/>
</dbReference>
<dbReference type="Pfam" id="PF08482">
    <property type="entry name" value="HrpB_C"/>
    <property type="match status" value="1"/>
</dbReference>
<dbReference type="SMART" id="SM00490">
    <property type="entry name" value="HELICc"/>
    <property type="match status" value="1"/>
</dbReference>
<dbReference type="EMBL" id="FOQO01000009">
    <property type="protein sequence ID" value="SFJ34247.1"/>
    <property type="molecule type" value="Genomic_DNA"/>
</dbReference>
<proteinExistence type="predicted"/>
<dbReference type="InterPro" id="IPR056329">
    <property type="entry name" value="CON_HrpB"/>
</dbReference>
<dbReference type="InterPro" id="IPR013689">
    <property type="entry name" value="RNA_helicase_ATP-dep_HrpB_C"/>
</dbReference>
<evidence type="ECO:0000259" key="6">
    <source>
        <dbReference type="PROSITE" id="PS51194"/>
    </source>
</evidence>
<keyword evidence="3 7" id="KW-0347">Helicase</keyword>
<evidence type="ECO:0000256" key="4">
    <source>
        <dbReference type="ARBA" id="ARBA00022840"/>
    </source>
</evidence>
<dbReference type="CDD" id="cd18791">
    <property type="entry name" value="SF2_C_RHA"/>
    <property type="match status" value="1"/>
</dbReference>
<feature type="domain" description="Helicase C-terminal" evidence="6">
    <location>
        <begin position="200"/>
        <end position="380"/>
    </location>
</feature>
<dbReference type="STRING" id="1477437.SAMN05444682_10920"/>
<dbReference type="PANTHER" id="PTHR43519:SF1">
    <property type="entry name" value="ATP-DEPENDENT RNA HELICASE HRPB"/>
    <property type="match status" value="1"/>
</dbReference>
<keyword evidence="2" id="KW-0378">Hydrolase</keyword>
<name>A0A1I3QM98_9SPHI</name>
<dbReference type="GO" id="GO:0003676">
    <property type="term" value="F:nucleic acid binding"/>
    <property type="evidence" value="ECO:0007669"/>
    <property type="project" value="InterPro"/>
</dbReference>
<dbReference type="Gene3D" id="3.40.50.300">
    <property type="entry name" value="P-loop containing nucleotide triphosphate hydrolases"/>
    <property type="match status" value="2"/>
</dbReference>
<dbReference type="InterPro" id="IPR027417">
    <property type="entry name" value="P-loop_NTPase"/>
</dbReference>
<keyword evidence="4" id="KW-0067">ATP-binding</keyword>
<dbReference type="PROSITE" id="PS51192">
    <property type="entry name" value="HELICASE_ATP_BIND_1"/>
    <property type="match status" value="1"/>
</dbReference>
<evidence type="ECO:0000256" key="2">
    <source>
        <dbReference type="ARBA" id="ARBA00022801"/>
    </source>
</evidence>
<dbReference type="CDD" id="cd17990">
    <property type="entry name" value="DEXHc_HrpB"/>
    <property type="match status" value="1"/>
</dbReference>
<dbReference type="InterPro" id="IPR007502">
    <property type="entry name" value="Helicase-assoc_dom"/>
</dbReference>
<dbReference type="InterPro" id="IPR011545">
    <property type="entry name" value="DEAD/DEAH_box_helicase_dom"/>
</dbReference>
<dbReference type="OrthoDB" id="9808833at2"/>
<dbReference type="Pfam" id="PF00271">
    <property type="entry name" value="Helicase_C"/>
    <property type="match status" value="1"/>
</dbReference>
<evidence type="ECO:0000313" key="8">
    <source>
        <dbReference type="Proteomes" id="UP000198670"/>
    </source>
</evidence>
<dbReference type="SUPFAM" id="SSF52540">
    <property type="entry name" value="P-loop containing nucleoside triphosphate hydrolases"/>
    <property type="match status" value="1"/>
</dbReference>
<feature type="domain" description="Helicase ATP-binding" evidence="5">
    <location>
        <begin position="22"/>
        <end position="186"/>
    </location>
</feature>
<organism evidence="7 8">
    <name type="scientific">Parapedobacter indicus</name>
    <dbReference type="NCBI Taxonomy" id="1477437"/>
    <lineage>
        <taxon>Bacteria</taxon>
        <taxon>Pseudomonadati</taxon>
        <taxon>Bacteroidota</taxon>
        <taxon>Sphingobacteriia</taxon>
        <taxon>Sphingobacteriales</taxon>
        <taxon>Sphingobacteriaceae</taxon>
        <taxon>Parapedobacter</taxon>
    </lineage>
</organism>
<dbReference type="Pfam" id="PF24473">
    <property type="entry name" value="CON_HrpB"/>
    <property type="match status" value="1"/>
</dbReference>
<dbReference type="Proteomes" id="UP000198670">
    <property type="component" value="Unassembled WGS sequence"/>
</dbReference>
<evidence type="ECO:0000313" key="7">
    <source>
        <dbReference type="EMBL" id="SFJ34247.1"/>
    </source>
</evidence>
<evidence type="ECO:0000256" key="3">
    <source>
        <dbReference type="ARBA" id="ARBA00022806"/>
    </source>
</evidence>
<dbReference type="InterPro" id="IPR014001">
    <property type="entry name" value="Helicase_ATP-bd"/>
</dbReference>
<evidence type="ECO:0000256" key="1">
    <source>
        <dbReference type="ARBA" id="ARBA00022741"/>
    </source>
</evidence>
<dbReference type="SMART" id="SM00847">
    <property type="entry name" value="HA2"/>
    <property type="match status" value="1"/>
</dbReference>
<dbReference type="RefSeq" id="WP_090628937.1">
    <property type="nucleotide sequence ID" value="NZ_FOQO01000009.1"/>
</dbReference>
<dbReference type="PIRSF" id="PIRSF005496">
    <property type="entry name" value="ATP_hel_hrpB"/>
    <property type="match status" value="1"/>
</dbReference>
<protein>
    <submittedName>
        <fullName evidence="7">ATP-dependent helicase HrpB</fullName>
    </submittedName>
</protein>
<reference evidence="7 8" key="1">
    <citation type="submission" date="2016-10" db="EMBL/GenBank/DDBJ databases">
        <authorList>
            <person name="de Groot N.N."/>
        </authorList>
    </citation>
    <scope>NUCLEOTIDE SEQUENCE [LARGE SCALE GENOMIC DNA]</scope>
    <source>
        <strain evidence="7 8">RK1</strain>
    </source>
</reference>
<evidence type="ECO:0000259" key="5">
    <source>
        <dbReference type="PROSITE" id="PS51192"/>
    </source>
</evidence>
<dbReference type="InterPro" id="IPR010225">
    <property type="entry name" value="HrpB"/>
</dbReference>
<keyword evidence="8" id="KW-1185">Reference proteome</keyword>
<gene>
    <name evidence="7" type="ORF">SAMN05444682_10920</name>
</gene>
<keyword evidence="1" id="KW-0547">Nucleotide-binding</keyword>
<dbReference type="GO" id="GO:0016787">
    <property type="term" value="F:hydrolase activity"/>
    <property type="evidence" value="ECO:0007669"/>
    <property type="project" value="UniProtKB-KW"/>
</dbReference>
<dbReference type="FunFam" id="3.40.50.300:FF:002125">
    <property type="entry name" value="ATP-dependent helicase HrpB"/>
    <property type="match status" value="1"/>
</dbReference>
<dbReference type="Gene3D" id="1.20.120.1080">
    <property type="match status" value="1"/>
</dbReference>
<dbReference type="PROSITE" id="PS51194">
    <property type="entry name" value="HELICASE_CTER"/>
    <property type="match status" value="1"/>
</dbReference>
<dbReference type="Pfam" id="PF00270">
    <property type="entry name" value="DEAD"/>
    <property type="match status" value="1"/>
</dbReference>
<dbReference type="AlphaFoldDB" id="A0A1I3QM98"/>
<dbReference type="GO" id="GO:0004386">
    <property type="term" value="F:helicase activity"/>
    <property type="evidence" value="ECO:0007669"/>
    <property type="project" value="UniProtKB-KW"/>
</dbReference>
<dbReference type="GO" id="GO:0005524">
    <property type="term" value="F:ATP binding"/>
    <property type="evidence" value="ECO:0007669"/>
    <property type="project" value="UniProtKB-KW"/>
</dbReference>